<evidence type="ECO:0000256" key="1">
    <source>
        <dbReference type="ARBA" id="ARBA00007257"/>
    </source>
</evidence>
<keyword evidence="9" id="KW-1185">Reference proteome</keyword>
<dbReference type="Pfam" id="PF16555">
    <property type="entry name" value="GramPos_pilinD1"/>
    <property type="match status" value="1"/>
</dbReference>
<keyword evidence="2" id="KW-0964">Secreted</keyword>
<feature type="domain" description="Gram-positive pilin subunit D1 N-terminal" evidence="6">
    <location>
        <begin position="36"/>
        <end position="198"/>
    </location>
</feature>
<proteinExistence type="inferred from homology"/>
<evidence type="ECO:0000259" key="6">
    <source>
        <dbReference type="Pfam" id="PF16555"/>
    </source>
</evidence>
<accession>A0ABW4D460</accession>
<evidence type="ECO:0000313" key="8">
    <source>
        <dbReference type="EMBL" id="MFD1456356.1"/>
    </source>
</evidence>
<dbReference type="EMBL" id="JBHTOD010000010">
    <property type="protein sequence ID" value="MFD1456356.1"/>
    <property type="molecule type" value="Genomic_DNA"/>
</dbReference>
<keyword evidence="4" id="KW-0812">Transmembrane</keyword>
<dbReference type="NCBIfam" id="TIGR01167">
    <property type="entry name" value="LPXTG_anchor"/>
    <property type="match status" value="1"/>
</dbReference>
<evidence type="ECO:0000256" key="5">
    <source>
        <dbReference type="SAM" id="SignalP"/>
    </source>
</evidence>
<evidence type="ECO:0000259" key="7">
    <source>
        <dbReference type="Pfam" id="PF17802"/>
    </source>
</evidence>
<evidence type="ECO:0000256" key="2">
    <source>
        <dbReference type="ARBA" id="ARBA00022525"/>
    </source>
</evidence>
<keyword evidence="4" id="KW-0472">Membrane</keyword>
<keyword evidence="4" id="KW-1133">Transmembrane helix</keyword>
<reference evidence="9" key="1">
    <citation type="journal article" date="2019" name="Int. J. Syst. Evol. Microbiol.">
        <title>The Global Catalogue of Microorganisms (GCM) 10K type strain sequencing project: providing services to taxonomists for standard genome sequencing and annotation.</title>
        <authorList>
            <consortium name="The Broad Institute Genomics Platform"/>
            <consortium name="The Broad Institute Genome Sequencing Center for Infectious Disease"/>
            <person name="Wu L."/>
            <person name="Ma J."/>
        </authorList>
    </citation>
    <scope>NUCLEOTIDE SEQUENCE [LARGE SCALE GENOMIC DNA]</scope>
    <source>
        <strain evidence="9">CCM 8979</strain>
    </source>
</reference>
<feature type="transmembrane region" description="Helical" evidence="4">
    <location>
        <begin position="452"/>
        <end position="473"/>
    </location>
</feature>
<comment type="similarity">
    <text evidence="1">Belongs to the serine-aspartate repeat-containing protein (SDr) family.</text>
</comment>
<protein>
    <submittedName>
        <fullName evidence="8">SpaA isopeptide-forming pilin-related protein</fullName>
    </submittedName>
</protein>
<dbReference type="Gene3D" id="2.60.40.10">
    <property type="entry name" value="Immunoglobulins"/>
    <property type="match status" value="3"/>
</dbReference>
<feature type="signal peptide" evidence="5">
    <location>
        <begin position="1"/>
        <end position="29"/>
    </location>
</feature>
<evidence type="ECO:0000313" key="9">
    <source>
        <dbReference type="Proteomes" id="UP001597189"/>
    </source>
</evidence>
<evidence type="ECO:0000256" key="4">
    <source>
        <dbReference type="SAM" id="Phobius"/>
    </source>
</evidence>
<sequence>MKITKLRKLVLAAFAVCGLALGGQTIAHAAESAAPEKVTIKLHKMDNATTIENTGDDLGVMEGVNPYDAKQFGSVTYQIYDLTDYLKGRNIVSGQMSHEDFEAARKKLVNEITKERTEPEAVLKAQRAFVKKNNLKSIATEALSDNSGILTFSEIQNKGFYLILETKAPVKNLKAISAPILISLPLNNKNTIHLYPKNLVARNVDPTIHKVGRDPENPTSGETVTLSGVVFTLEKVGSNETPEKLITNEDGNIVFGGLDVSTEYRLTEVSNEEQPWYKQTHSKDGDVLSLTFMVDKRGFIEPLEMLPDKNHFTINKDQIGIKNDLILGGAEFQKIDANSKHGLAGAKFKVQKIDNAGKTFWAKFDGQTFVKWVTDEGDATELTSGSDGKFNFTGVPYAYDQRNGEVIYNLVETQAPAGYALLKDATPFKIGENTKLQPIENESYALPTTGGMGIWLFLVIGALLMGGAGYLYYRQKRSA</sequence>
<dbReference type="PANTHER" id="PTHR36108">
    <property type="entry name" value="COLOSSIN-B-RELATED"/>
    <property type="match status" value="1"/>
</dbReference>
<dbReference type="Pfam" id="PF17802">
    <property type="entry name" value="SpaA"/>
    <property type="match status" value="1"/>
</dbReference>
<dbReference type="PANTHER" id="PTHR36108:SF13">
    <property type="entry name" value="COLOSSIN-B-RELATED"/>
    <property type="match status" value="1"/>
</dbReference>
<dbReference type="RefSeq" id="WP_203646503.1">
    <property type="nucleotide sequence ID" value="NZ_BOLN01000010.1"/>
</dbReference>
<evidence type="ECO:0000256" key="3">
    <source>
        <dbReference type="ARBA" id="ARBA00022729"/>
    </source>
</evidence>
<feature type="chain" id="PRO_5046086958" evidence="5">
    <location>
        <begin position="30"/>
        <end position="479"/>
    </location>
</feature>
<keyword evidence="3 5" id="KW-0732">Signal</keyword>
<dbReference type="InterPro" id="IPR041033">
    <property type="entry name" value="SpaA_PFL_dom_1"/>
</dbReference>
<dbReference type="InterPro" id="IPR032364">
    <property type="entry name" value="GramPos_pilinD1_N"/>
</dbReference>
<feature type="domain" description="SpaA-like prealbumin fold" evidence="7">
    <location>
        <begin position="330"/>
        <end position="434"/>
    </location>
</feature>
<organism evidence="8 9">
    <name type="scientific">Levilactobacillus lanxiensis</name>
    <dbReference type="NCBI Taxonomy" id="2799568"/>
    <lineage>
        <taxon>Bacteria</taxon>
        <taxon>Bacillati</taxon>
        <taxon>Bacillota</taxon>
        <taxon>Bacilli</taxon>
        <taxon>Lactobacillales</taxon>
        <taxon>Lactobacillaceae</taxon>
        <taxon>Levilactobacillus</taxon>
    </lineage>
</organism>
<name>A0ABW4D460_9LACO</name>
<comment type="caution">
    <text evidence="8">The sequence shown here is derived from an EMBL/GenBank/DDBJ whole genome shotgun (WGS) entry which is preliminary data.</text>
</comment>
<dbReference type="InterPro" id="IPR013783">
    <property type="entry name" value="Ig-like_fold"/>
</dbReference>
<dbReference type="Proteomes" id="UP001597189">
    <property type="component" value="Unassembled WGS sequence"/>
</dbReference>
<gene>
    <name evidence="8" type="ORF">ACFQ44_11870</name>
</gene>